<dbReference type="RefSeq" id="WP_344081919.1">
    <property type="nucleotide sequence ID" value="NZ_BAAAPO010000015.1"/>
</dbReference>
<sequence length="328" mass="36030">MSAPNSPAAKTERLMNLVMTLLYTRRPLSRARLRESVEQYRSAPSDEAFERMFERDKDELRELGIPLVTEEITAGWEDEPGYRIHQRDYALPQIRFDSDELAVLGLAARTWSHATLAGPAGTALRKLRASGVEPDHEAFAFVEARLGTREPAFGPLLEALLAETPVRFSYARPGGESSQRTVQPWGLTSQSGHWYLTGLDTGRDAPRVFRLSRITGKVATAGRPGSYSVPPEHDPVAMIRRRREGRELGLARLRVREGAGNALRHRAVVAAGKDGWDVVQLPFGDVQDLAHEIASYGGGVLVEEPQELRAAVLAILRAAADAHGGSGR</sequence>
<proteinExistence type="predicted"/>
<dbReference type="InterPro" id="IPR057727">
    <property type="entry name" value="WCX_dom"/>
</dbReference>
<feature type="domain" description="WCX" evidence="2">
    <location>
        <begin position="251"/>
        <end position="320"/>
    </location>
</feature>
<dbReference type="PANTHER" id="PTHR34580">
    <property type="match status" value="1"/>
</dbReference>
<evidence type="ECO:0000259" key="1">
    <source>
        <dbReference type="Pfam" id="PF13280"/>
    </source>
</evidence>
<organism evidence="3 4">
    <name type="scientific">Nostocoides veronense</name>
    <dbReference type="NCBI Taxonomy" id="330836"/>
    <lineage>
        <taxon>Bacteria</taxon>
        <taxon>Bacillati</taxon>
        <taxon>Actinomycetota</taxon>
        <taxon>Actinomycetes</taxon>
        <taxon>Micrococcales</taxon>
        <taxon>Intrasporangiaceae</taxon>
        <taxon>Nostocoides</taxon>
    </lineage>
</organism>
<dbReference type="Pfam" id="PF13280">
    <property type="entry name" value="WYL"/>
    <property type="match status" value="1"/>
</dbReference>
<evidence type="ECO:0000313" key="4">
    <source>
        <dbReference type="Proteomes" id="UP001499938"/>
    </source>
</evidence>
<dbReference type="EMBL" id="BAAAPO010000015">
    <property type="protein sequence ID" value="GAA1786041.1"/>
    <property type="molecule type" value="Genomic_DNA"/>
</dbReference>
<gene>
    <name evidence="3" type="ORF">GCM10009811_08930</name>
</gene>
<accession>A0ABP4XMZ9</accession>
<evidence type="ECO:0000259" key="2">
    <source>
        <dbReference type="Pfam" id="PF25583"/>
    </source>
</evidence>
<dbReference type="InterPro" id="IPR051534">
    <property type="entry name" value="CBASS_pafABC_assoc_protein"/>
</dbReference>
<dbReference type="Proteomes" id="UP001499938">
    <property type="component" value="Unassembled WGS sequence"/>
</dbReference>
<comment type="caution">
    <text evidence="3">The sequence shown here is derived from an EMBL/GenBank/DDBJ whole genome shotgun (WGS) entry which is preliminary data.</text>
</comment>
<dbReference type="PANTHER" id="PTHR34580:SF3">
    <property type="entry name" value="PROTEIN PAFB"/>
    <property type="match status" value="1"/>
</dbReference>
<name>A0ABP4XMZ9_9MICO</name>
<keyword evidence="4" id="KW-1185">Reference proteome</keyword>
<evidence type="ECO:0000313" key="3">
    <source>
        <dbReference type="EMBL" id="GAA1786041.1"/>
    </source>
</evidence>
<feature type="domain" description="WYL" evidence="1">
    <location>
        <begin position="152"/>
        <end position="215"/>
    </location>
</feature>
<dbReference type="InterPro" id="IPR026881">
    <property type="entry name" value="WYL_dom"/>
</dbReference>
<reference evidence="4" key="1">
    <citation type="journal article" date="2019" name="Int. J. Syst. Evol. Microbiol.">
        <title>The Global Catalogue of Microorganisms (GCM) 10K type strain sequencing project: providing services to taxonomists for standard genome sequencing and annotation.</title>
        <authorList>
            <consortium name="The Broad Institute Genomics Platform"/>
            <consortium name="The Broad Institute Genome Sequencing Center for Infectious Disease"/>
            <person name="Wu L."/>
            <person name="Ma J."/>
        </authorList>
    </citation>
    <scope>NUCLEOTIDE SEQUENCE [LARGE SCALE GENOMIC DNA]</scope>
    <source>
        <strain evidence="4">JCM 15592</strain>
    </source>
</reference>
<dbReference type="Pfam" id="PF25583">
    <property type="entry name" value="WCX"/>
    <property type="match status" value="1"/>
</dbReference>
<dbReference type="PROSITE" id="PS52050">
    <property type="entry name" value="WYL"/>
    <property type="match status" value="1"/>
</dbReference>
<protein>
    <submittedName>
        <fullName evidence="3">WYL domain-containing protein</fullName>
    </submittedName>
</protein>